<dbReference type="GO" id="GO:0003723">
    <property type="term" value="F:RNA binding"/>
    <property type="evidence" value="ECO:0007669"/>
    <property type="project" value="UniProtKB-KW"/>
</dbReference>
<dbReference type="EnsemblMetazoa" id="CapteT119799">
    <property type="protein sequence ID" value="CapteP119799"/>
    <property type="gene ID" value="CapteG119799"/>
</dbReference>
<dbReference type="CDD" id="cd18038">
    <property type="entry name" value="DEXXQc_Helz-like"/>
    <property type="match status" value="1"/>
</dbReference>
<dbReference type="FunFam" id="3.40.50.300:FF:000608">
    <property type="entry name" value="Mov10 RISC complex RNA helicase"/>
    <property type="match status" value="1"/>
</dbReference>
<keyword evidence="4" id="KW-0963">Cytoplasm</keyword>
<organism evidence="13">
    <name type="scientific">Capitella teleta</name>
    <name type="common">Polychaete worm</name>
    <dbReference type="NCBI Taxonomy" id="283909"/>
    <lineage>
        <taxon>Eukaryota</taxon>
        <taxon>Metazoa</taxon>
        <taxon>Spiralia</taxon>
        <taxon>Lophotrochozoa</taxon>
        <taxon>Annelida</taxon>
        <taxon>Polychaeta</taxon>
        <taxon>Sedentaria</taxon>
        <taxon>Scolecida</taxon>
        <taxon>Capitellidae</taxon>
        <taxon>Capitella</taxon>
    </lineage>
</organism>
<evidence type="ECO:0000313" key="13">
    <source>
        <dbReference type="EMBL" id="ELU10294.1"/>
    </source>
</evidence>
<accession>R7UVH0</accession>
<dbReference type="Proteomes" id="UP000014760">
    <property type="component" value="Unassembled WGS sequence"/>
</dbReference>
<dbReference type="InterPro" id="IPR049080">
    <property type="entry name" value="MOV-10-like_beta-barrel"/>
</dbReference>
<keyword evidence="8" id="KW-0067">ATP-binding</keyword>
<evidence type="ECO:0000313" key="14">
    <source>
        <dbReference type="EnsemblMetazoa" id="CapteP119799"/>
    </source>
</evidence>
<sequence length="678" mass="76508">MEVFKENKRLFCLDVPGVAEKRPSVLPRDHLFVCPLDQHGVQDRTEYQGCVHDVLNERVVLGFGKKLMDIFLPNMKFAVRFVVSRHPLRVQHRAVQLAAKHNCMPWLFPTAGSIKMHPVVSDNSSLKLKLYDRKLEANKQQFQAVQHIVAGTARPGPYLVFGPPGTGKSVTLVEAMKQVLRVYPDAHLLVCAPSNSAADLLAERLLPHVEKRFILRLNASSRIAIPATIKDCSNYIQGEGVYFPNKDDLSGYRVIVSTLITAGRIASAKFPSGHFTHVFIDECGQAQETEGVVALAGILDDHSVNPRGGHLILAGDPRQLGSVLRSPVAKKYGLDKSLLERLMDDTEVYSPKNAHCFTKLLKNYRSHPAILKLPSQLFYNDELEACADLALRNSLCNWEGLPKKNFPIVFHGVIGEDMREDRSPSFFNPQEVDVVVGSVEDLLNAKGFRAKQKDIGVISPYRKQVGFIQGNIQNDLTYILTHISQVMKIRSVFKKKKWDDIKVGSTEEFQGQERLVIIISTVRSCTDHLKDDFTFSLGFLSQPKRFNVAVTRAKALLIMIGNPIILRHDEHWGSMIEYCLSNGSFLGEEPDKDEEMEDIFERFKDLGLASALGEYQIISFYIHSQFSSSFFFTFSSSQSHLQKRKSAKKNFKRILNGERIIENDSQMQPYLQLISKHL</sequence>
<dbReference type="GO" id="GO:0031047">
    <property type="term" value="P:regulatory ncRNA-mediated gene silencing"/>
    <property type="evidence" value="ECO:0007669"/>
    <property type="project" value="UniProtKB-KW"/>
</dbReference>
<dbReference type="GO" id="GO:0005524">
    <property type="term" value="F:ATP binding"/>
    <property type="evidence" value="ECO:0007669"/>
    <property type="project" value="UniProtKB-KW"/>
</dbReference>
<dbReference type="GO" id="GO:0036464">
    <property type="term" value="C:cytoplasmic ribonucleoprotein granule"/>
    <property type="evidence" value="ECO:0007669"/>
    <property type="project" value="UniProtKB-SubCell"/>
</dbReference>
<reference evidence="14" key="3">
    <citation type="submission" date="2015-06" db="UniProtKB">
        <authorList>
            <consortium name="EnsemblMetazoa"/>
        </authorList>
    </citation>
    <scope>IDENTIFICATION</scope>
</reference>
<dbReference type="InterPro" id="IPR003593">
    <property type="entry name" value="AAA+_ATPase"/>
</dbReference>
<dbReference type="EMBL" id="AMQN01020740">
    <property type="status" value="NOT_ANNOTATED_CDS"/>
    <property type="molecule type" value="Genomic_DNA"/>
</dbReference>
<dbReference type="SMART" id="SM00382">
    <property type="entry name" value="AAA"/>
    <property type="match status" value="1"/>
</dbReference>
<evidence type="ECO:0000256" key="3">
    <source>
        <dbReference type="ARBA" id="ARBA00012552"/>
    </source>
</evidence>
<dbReference type="Pfam" id="PF13087">
    <property type="entry name" value="AAA_12"/>
    <property type="match status" value="1"/>
</dbReference>
<evidence type="ECO:0000256" key="8">
    <source>
        <dbReference type="ARBA" id="ARBA00022840"/>
    </source>
</evidence>
<dbReference type="Pfam" id="PF13086">
    <property type="entry name" value="AAA_11"/>
    <property type="match status" value="2"/>
</dbReference>
<dbReference type="EMBL" id="KB297623">
    <property type="protein sequence ID" value="ELU10294.1"/>
    <property type="molecule type" value="Genomic_DNA"/>
</dbReference>
<dbReference type="CDD" id="cd18808">
    <property type="entry name" value="SF1_C_Upf1"/>
    <property type="match status" value="1"/>
</dbReference>
<comment type="catalytic activity">
    <reaction evidence="11">
        <text>ATP + H2O = ADP + phosphate + H(+)</text>
        <dbReference type="Rhea" id="RHEA:13065"/>
        <dbReference type="ChEBI" id="CHEBI:15377"/>
        <dbReference type="ChEBI" id="CHEBI:15378"/>
        <dbReference type="ChEBI" id="CHEBI:30616"/>
        <dbReference type="ChEBI" id="CHEBI:43474"/>
        <dbReference type="ChEBI" id="CHEBI:456216"/>
        <dbReference type="EC" id="3.6.4.13"/>
    </reaction>
</comment>
<name>R7UVH0_CAPTE</name>
<evidence type="ECO:0000256" key="9">
    <source>
        <dbReference type="ARBA" id="ARBA00022884"/>
    </source>
</evidence>
<dbReference type="HOGENOM" id="CLU_001666_6_4_1"/>
<dbReference type="Pfam" id="PF21634">
    <property type="entry name" value="MOV-10_beta-barrel"/>
    <property type="match status" value="1"/>
</dbReference>
<evidence type="ECO:0000256" key="4">
    <source>
        <dbReference type="ARBA" id="ARBA00022490"/>
    </source>
</evidence>
<dbReference type="OMA" id="FGWIFID"/>
<evidence type="ECO:0000256" key="7">
    <source>
        <dbReference type="ARBA" id="ARBA00022806"/>
    </source>
</evidence>
<protein>
    <recommendedName>
        <fullName evidence="3">RNA helicase</fullName>
        <ecNumber evidence="3">3.6.4.13</ecNumber>
    </recommendedName>
</protein>
<gene>
    <name evidence="13" type="ORF">CAPTEDRAFT_119799</name>
</gene>
<proteinExistence type="inferred from homology"/>
<dbReference type="EMBL" id="AMQN01020741">
    <property type="status" value="NOT_ANNOTATED_CDS"/>
    <property type="molecule type" value="Genomic_DNA"/>
</dbReference>
<dbReference type="InterPro" id="IPR027417">
    <property type="entry name" value="P-loop_NTPase"/>
</dbReference>
<dbReference type="InterPro" id="IPR041677">
    <property type="entry name" value="DNA2/NAM7_AAA_11"/>
</dbReference>
<dbReference type="InterPro" id="IPR041679">
    <property type="entry name" value="DNA2/NAM7-like_C"/>
</dbReference>
<evidence type="ECO:0000256" key="10">
    <source>
        <dbReference type="ARBA" id="ARBA00023158"/>
    </source>
</evidence>
<dbReference type="PANTHER" id="PTHR45418">
    <property type="entry name" value="CANCER/TESTIS ANTIGEN 55"/>
    <property type="match status" value="1"/>
</dbReference>
<keyword evidence="15" id="KW-1185">Reference proteome</keyword>
<dbReference type="STRING" id="283909.R7UVH0"/>
<evidence type="ECO:0000313" key="15">
    <source>
        <dbReference type="Proteomes" id="UP000014760"/>
    </source>
</evidence>
<reference evidence="15" key="1">
    <citation type="submission" date="2012-12" db="EMBL/GenBank/DDBJ databases">
        <authorList>
            <person name="Hellsten U."/>
            <person name="Grimwood J."/>
            <person name="Chapman J.A."/>
            <person name="Shapiro H."/>
            <person name="Aerts A."/>
            <person name="Otillar R.P."/>
            <person name="Terry A.Y."/>
            <person name="Boore J.L."/>
            <person name="Simakov O."/>
            <person name="Marletaz F."/>
            <person name="Cho S.-J."/>
            <person name="Edsinger-Gonzales E."/>
            <person name="Havlak P."/>
            <person name="Kuo D.-H."/>
            <person name="Larsson T."/>
            <person name="Lv J."/>
            <person name="Arendt D."/>
            <person name="Savage R."/>
            <person name="Osoegawa K."/>
            <person name="de Jong P."/>
            <person name="Lindberg D.R."/>
            <person name="Seaver E.C."/>
            <person name="Weisblat D.A."/>
            <person name="Putnam N.H."/>
            <person name="Grigoriev I.V."/>
            <person name="Rokhsar D.S."/>
        </authorList>
    </citation>
    <scope>NUCLEOTIDE SEQUENCE</scope>
    <source>
        <strain evidence="15">I ESC-2004</strain>
    </source>
</reference>
<evidence type="ECO:0000256" key="11">
    <source>
        <dbReference type="ARBA" id="ARBA00047984"/>
    </source>
</evidence>
<feature type="domain" description="AAA+ ATPase" evidence="12">
    <location>
        <begin position="154"/>
        <end position="318"/>
    </location>
</feature>
<keyword evidence="9" id="KW-0694">RNA-binding</keyword>
<dbReference type="InterPro" id="IPR026122">
    <property type="entry name" value="MOV-10/SDE3_DEXXQ/H-box"/>
</dbReference>
<evidence type="ECO:0000256" key="5">
    <source>
        <dbReference type="ARBA" id="ARBA00022741"/>
    </source>
</evidence>
<keyword evidence="7" id="KW-0347">Helicase</keyword>
<evidence type="ECO:0000256" key="6">
    <source>
        <dbReference type="ARBA" id="ARBA00022801"/>
    </source>
</evidence>
<comment type="subcellular location">
    <subcellularLocation>
        <location evidence="1">Cytoplasm</location>
        <location evidence="1">Cytoplasmic ribonucleoprotein granule</location>
    </subcellularLocation>
</comment>
<evidence type="ECO:0000256" key="1">
    <source>
        <dbReference type="ARBA" id="ARBA00004331"/>
    </source>
</evidence>
<dbReference type="SUPFAM" id="SSF52540">
    <property type="entry name" value="P-loop containing nucleoside triphosphate hydrolases"/>
    <property type="match status" value="1"/>
</dbReference>
<comment type="similarity">
    <text evidence="2">Belongs to the DNA2/NAM7 helicase family. SDE3 subfamily.</text>
</comment>
<dbReference type="PANTHER" id="PTHR45418:SF1">
    <property type="entry name" value="CANCER_TESTIS ANTIGEN 55"/>
    <property type="match status" value="1"/>
</dbReference>
<dbReference type="InterPro" id="IPR047187">
    <property type="entry name" value="SF1_C_Upf1"/>
</dbReference>
<dbReference type="EC" id="3.6.4.13" evidence="3"/>
<keyword evidence="5" id="KW-0547">Nucleotide-binding</keyword>
<dbReference type="GO" id="GO:0032574">
    <property type="term" value="F:5'-3' RNA helicase activity"/>
    <property type="evidence" value="ECO:0007669"/>
    <property type="project" value="InterPro"/>
</dbReference>
<reference evidence="13 15" key="2">
    <citation type="journal article" date="2013" name="Nature">
        <title>Insights into bilaterian evolution from three spiralian genomes.</title>
        <authorList>
            <person name="Simakov O."/>
            <person name="Marletaz F."/>
            <person name="Cho S.J."/>
            <person name="Edsinger-Gonzales E."/>
            <person name="Havlak P."/>
            <person name="Hellsten U."/>
            <person name="Kuo D.H."/>
            <person name="Larsson T."/>
            <person name="Lv J."/>
            <person name="Arendt D."/>
            <person name="Savage R."/>
            <person name="Osoegawa K."/>
            <person name="de Jong P."/>
            <person name="Grimwood J."/>
            <person name="Chapman J.A."/>
            <person name="Shapiro H."/>
            <person name="Aerts A."/>
            <person name="Otillar R.P."/>
            <person name="Terry A.Y."/>
            <person name="Boore J.L."/>
            <person name="Grigoriev I.V."/>
            <person name="Lindberg D.R."/>
            <person name="Seaver E.C."/>
            <person name="Weisblat D.A."/>
            <person name="Putnam N.H."/>
            <person name="Rokhsar D.S."/>
        </authorList>
    </citation>
    <scope>NUCLEOTIDE SEQUENCE</scope>
    <source>
        <strain evidence="13 15">I ESC-2004</strain>
    </source>
</reference>
<dbReference type="Gene3D" id="3.40.50.300">
    <property type="entry name" value="P-loop containing nucleotide triphosphate hydrolases"/>
    <property type="match status" value="2"/>
</dbReference>
<dbReference type="OrthoDB" id="6513042at2759"/>
<keyword evidence="6" id="KW-0378">Hydrolase</keyword>
<evidence type="ECO:0000259" key="12">
    <source>
        <dbReference type="SMART" id="SM00382"/>
    </source>
</evidence>
<dbReference type="GO" id="GO:0016787">
    <property type="term" value="F:hydrolase activity"/>
    <property type="evidence" value="ECO:0007669"/>
    <property type="project" value="UniProtKB-KW"/>
</dbReference>
<dbReference type="AlphaFoldDB" id="R7UVH0"/>
<evidence type="ECO:0000256" key="2">
    <source>
        <dbReference type="ARBA" id="ARBA00005601"/>
    </source>
</evidence>
<keyword evidence="10" id="KW-0943">RNA-mediated gene silencing</keyword>